<keyword evidence="4" id="KW-1185">Reference proteome</keyword>
<reference evidence="3" key="1">
    <citation type="journal article" date="2020" name="New Phytol.">
        <title>Comparative genomics reveals dynamic genome evolution in host specialist ectomycorrhizal fungi.</title>
        <authorList>
            <person name="Lofgren L.A."/>
            <person name="Nguyen N.H."/>
            <person name="Vilgalys R."/>
            <person name="Ruytinx J."/>
            <person name="Liao H.L."/>
            <person name="Branco S."/>
            <person name="Kuo A."/>
            <person name="LaButti K."/>
            <person name="Lipzen A."/>
            <person name="Andreopoulos W."/>
            <person name="Pangilinan J."/>
            <person name="Riley R."/>
            <person name="Hundley H."/>
            <person name="Na H."/>
            <person name="Barry K."/>
            <person name="Grigoriev I.V."/>
            <person name="Stajich J.E."/>
            <person name="Kennedy P.G."/>
        </authorList>
    </citation>
    <scope>NUCLEOTIDE SEQUENCE</scope>
    <source>
        <strain evidence="3">S12</strain>
    </source>
</reference>
<evidence type="ECO:0000256" key="1">
    <source>
        <dbReference type="SAM" id="MobiDB-lite"/>
    </source>
</evidence>
<dbReference type="EMBL" id="JABBWE010000063">
    <property type="protein sequence ID" value="KAG1788972.1"/>
    <property type="molecule type" value="Genomic_DNA"/>
</dbReference>
<feature type="compositionally biased region" description="Acidic residues" evidence="1">
    <location>
        <begin position="1050"/>
        <end position="1064"/>
    </location>
</feature>
<dbReference type="RefSeq" id="XP_041156119.1">
    <property type="nucleotide sequence ID" value="XM_041307269.1"/>
</dbReference>
<dbReference type="Pfam" id="PF18758">
    <property type="entry name" value="KDZ"/>
    <property type="match status" value="1"/>
</dbReference>
<dbReference type="Pfam" id="PF18803">
    <property type="entry name" value="CxC2"/>
    <property type="match status" value="1"/>
</dbReference>
<evidence type="ECO:0000259" key="2">
    <source>
        <dbReference type="Pfam" id="PF18803"/>
    </source>
</evidence>
<feature type="region of interest" description="Disordered" evidence="1">
    <location>
        <begin position="1042"/>
        <end position="1064"/>
    </location>
</feature>
<accession>A0A9P7AID1</accession>
<feature type="region of interest" description="Disordered" evidence="1">
    <location>
        <begin position="46"/>
        <end position="65"/>
    </location>
</feature>
<dbReference type="PANTHER" id="PTHR33096:SF1">
    <property type="entry name" value="CXC1-LIKE CYSTEINE CLUSTER ASSOCIATED WITH KDZ TRANSPOSASES DOMAIN-CONTAINING PROTEIN"/>
    <property type="match status" value="1"/>
</dbReference>
<dbReference type="AlphaFoldDB" id="A0A9P7AID1"/>
<dbReference type="Proteomes" id="UP000719766">
    <property type="component" value="Unassembled WGS sequence"/>
</dbReference>
<feature type="compositionally biased region" description="Low complexity" evidence="1">
    <location>
        <begin position="46"/>
        <end position="64"/>
    </location>
</feature>
<dbReference type="InterPro" id="IPR040521">
    <property type="entry name" value="KDZ"/>
</dbReference>
<sequence length="1064" mass="120805">MSFKDPQWVTNRPRLTDDVQEHSVTALRPDNLGVHILVRLTSMSASSNAGGNSASASGPSSLPSHQVMHCTEELQRSLRALARKRKKKPTLNSYSQTSKQTPQECGLVSAACTGPLPGFIPDPFDETCGLSDVDITPSLDDRRPQKRRRTAGDHLLLMWIEHRSLFLEELLRMEGRGGLQEVPCSDCGGSSPNYQCQDCFGIGLRCSACIMAAHQRHPLHRLQKWNGSYFERATLKSLGLRIQLGHTFGQKCPNPCRAFNDNFIVMDSYGIHEVLLDFCDCVEAESHTQQLLHIAWFPSTTADPKTAATFRLLEEFHLLSFELKVLAYKFYSALVRRTNNTGLAPVKDQYESFMRMIREWRHLKMLKCSGRGHHPNGVDATEEGDCTVLCPACPHPGKNLPDDWEKAPRVKRWIYALFVAIDANFHLKRKIVSSNTTDPSLSRGWAYFVEEGAYKELLAEKVDVQQEKSTCSSHNAVNMADTKTSRGLAATGLGTINCARHNMKRPNAIGDLQKGEKYVNMDYLFFPTLRHTSIQTLNVSYDIACQWHKKLRQRMSAFPISMRFDFVSKVINFFVPKFHLPAHIEKCQTTFSFNFKRGIGRTDGEAPERGWANINPVASSTKEMGPSARRDTLDDFFGDWNWKKVVGLSTIMLRKMKEALPERANQQTALNDLAEGLKEDYGGILDQWRTQVEAWEDDPLQPNPFERNADVITLASVRLALAKEDEMEIQSGSCLALHEDCSPSVLISSGLELEEQQRRLRADKAGCGLHATDTQQGKLVERSNALQRRIEAWVKIQALYMPNISAMRLSDQATSTNTTSVPSSETFKLWLPSQIGRSAPCDERLQRTEWRLRFAQGHDALRSLRSSLRAQTAVLKYKDRNLRGQGANTRARSTLKTIDARIEAAASRYECAHKALVIFGGLLGEAGWQSSLRPLNWQDIRSMSDLLWGESEGRRKLSWIWNMRGAGGSEKDDTGGLEDMRIEWCKARARAMRWGEEVELLREEMRCILVFLMWEAARWDERQDSVIPTSLEHQDGRIWTMDESRRREEDKEENENEREEMDDR</sequence>
<evidence type="ECO:0000313" key="4">
    <source>
        <dbReference type="Proteomes" id="UP000719766"/>
    </source>
</evidence>
<name>A0A9P7AID1_9AGAM</name>
<dbReference type="InterPro" id="IPR041457">
    <property type="entry name" value="CxC2_KDZ-assoc"/>
</dbReference>
<feature type="domain" description="CxC2-like cysteine cluster KDZ transposase-associated" evidence="2">
    <location>
        <begin position="235"/>
        <end position="342"/>
    </location>
</feature>
<comment type="caution">
    <text evidence="3">The sequence shown here is derived from an EMBL/GenBank/DDBJ whole genome shotgun (WGS) entry which is preliminary data.</text>
</comment>
<dbReference type="PANTHER" id="PTHR33096">
    <property type="entry name" value="CXC2 DOMAIN-CONTAINING PROTEIN"/>
    <property type="match status" value="1"/>
</dbReference>
<evidence type="ECO:0000313" key="3">
    <source>
        <dbReference type="EMBL" id="KAG1788972.1"/>
    </source>
</evidence>
<proteinExistence type="predicted"/>
<protein>
    <recommendedName>
        <fullName evidence="2">CxC2-like cysteine cluster KDZ transposase-associated domain-containing protein</fullName>
    </recommendedName>
</protein>
<dbReference type="GeneID" id="64601033"/>
<organism evidence="3 4">
    <name type="scientific">Suillus plorans</name>
    <dbReference type="NCBI Taxonomy" id="116603"/>
    <lineage>
        <taxon>Eukaryota</taxon>
        <taxon>Fungi</taxon>
        <taxon>Dikarya</taxon>
        <taxon>Basidiomycota</taxon>
        <taxon>Agaricomycotina</taxon>
        <taxon>Agaricomycetes</taxon>
        <taxon>Agaricomycetidae</taxon>
        <taxon>Boletales</taxon>
        <taxon>Suillineae</taxon>
        <taxon>Suillaceae</taxon>
        <taxon>Suillus</taxon>
    </lineage>
</organism>
<gene>
    <name evidence="3" type="ORF">HD556DRAFT_1447445</name>
</gene>
<dbReference type="OrthoDB" id="3261436at2759"/>